<gene>
    <name evidence="1" type="ORF">D9V28_03605</name>
</gene>
<dbReference type="AlphaFoldDB" id="A0A3L7JBR9"/>
<protein>
    <submittedName>
        <fullName evidence="1">Uncharacterized protein</fullName>
    </submittedName>
</protein>
<proteinExistence type="predicted"/>
<dbReference type="EMBL" id="RCWJ01000001">
    <property type="protein sequence ID" value="RLQ85942.1"/>
    <property type="molecule type" value="Genomic_DNA"/>
</dbReference>
<comment type="caution">
    <text evidence="1">The sequence shown here is derived from an EMBL/GenBank/DDBJ whole genome shotgun (WGS) entry which is preliminary data.</text>
</comment>
<evidence type="ECO:0000313" key="2">
    <source>
        <dbReference type="Proteomes" id="UP000282460"/>
    </source>
</evidence>
<dbReference type="Proteomes" id="UP000282460">
    <property type="component" value="Unassembled WGS sequence"/>
</dbReference>
<dbReference type="RefSeq" id="WP_121658304.1">
    <property type="nucleotide sequence ID" value="NZ_BMEK01000001.1"/>
</dbReference>
<organism evidence="1 2">
    <name type="scientific">Mycetocola zhadangensis</name>
    <dbReference type="NCBI Taxonomy" id="1164595"/>
    <lineage>
        <taxon>Bacteria</taxon>
        <taxon>Bacillati</taxon>
        <taxon>Actinomycetota</taxon>
        <taxon>Actinomycetes</taxon>
        <taxon>Micrococcales</taxon>
        <taxon>Microbacteriaceae</taxon>
        <taxon>Mycetocola</taxon>
    </lineage>
</organism>
<name>A0A3L7JBR9_9MICO</name>
<keyword evidence="2" id="KW-1185">Reference proteome</keyword>
<reference evidence="1 2" key="1">
    <citation type="submission" date="2018-10" db="EMBL/GenBank/DDBJ databases">
        <authorList>
            <person name="Li J."/>
        </authorList>
    </citation>
    <scope>NUCLEOTIDE SEQUENCE [LARGE SCALE GENOMIC DNA]</scope>
    <source>
        <strain evidence="1 2">ZD1-4</strain>
    </source>
</reference>
<evidence type="ECO:0000313" key="1">
    <source>
        <dbReference type="EMBL" id="RLQ85942.1"/>
    </source>
</evidence>
<sequence>MVLVLSGATATAAVAAPKVVEWFTFDPDVSSTLVLDTGMTCTLEYVLTPDQVASDESDKAIESAKEYLRSLDLNALPLDERLAEIEADPENPFNATEEGARVGYALFGLVVADLSAHGHSSGISVEGSSDCRPGTGE</sequence>
<accession>A0A3L7JBR9</accession>